<sequence>MITFTTAQQTTKALLTSRAPSGGNGERIVFDGVQGRDVYNISAPFQDNGEWIIAGRVEGRQTELSEVLFFRRAEASDVWTPHPELTAFKLQDPFMTHIAGELVFGGVEVITDPANPEHIVSWVTRFYRGRSIASLRPFVTGPDRMKDIRLVELTEGAVGVLTRPQGEVGGRGKIGFIKADSLDAVTADLFEQAHIFRDQFIDEEWGGANEAHLLANGLIGVLGHIASFDEAGNRHYYSMTFAIQPGTLAKTPMKIIAARNDFPAGPAKRDDLVDVIFSGGIRRQRGGVAELYVGASDAEAYRTTIPDPFEEYEKL</sequence>
<keyword evidence="2" id="KW-1185">Reference proteome</keyword>
<dbReference type="Gene3D" id="2.115.10.20">
    <property type="entry name" value="Glycosyl hydrolase domain, family 43"/>
    <property type="match status" value="1"/>
</dbReference>
<evidence type="ECO:0000313" key="1">
    <source>
        <dbReference type="EMBL" id="REE78655.1"/>
    </source>
</evidence>
<dbReference type="OrthoDB" id="7544904at2"/>
<comment type="caution">
    <text evidence="1">The sequence shown here is derived from an EMBL/GenBank/DDBJ whole genome shotgun (WGS) entry which is preliminary data.</text>
</comment>
<dbReference type="InterPro" id="IPR023296">
    <property type="entry name" value="Glyco_hydro_beta-prop_sf"/>
</dbReference>
<dbReference type="InterPro" id="IPR015045">
    <property type="entry name" value="MPT-1-like_LmxM"/>
</dbReference>
<gene>
    <name evidence="1" type="ORF">A8990_12552</name>
</gene>
<accession>A0A3D9RQC9</accession>
<evidence type="ECO:0000313" key="2">
    <source>
        <dbReference type="Proteomes" id="UP000256304"/>
    </source>
</evidence>
<name>A0A3D9RQC9_9BACL</name>
<organism evidence="1 2">
    <name type="scientific">Paenibacillus taihuensis</name>
    <dbReference type="NCBI Taxonomy" id="1156355"/>
    <lineage>
        <taxon>Bacteria</taxon>
        <taxon>Bacillati</taxon>
        <taxon>Bacillota</taxon>
        <taxon>Bacilli</taxon>
        <taxon>Bacillales</taxon>
        <taxon>Paenibacillaceae</taxon>
        <taxon>Paenibacillus</taxon>
    </lineage>
</organism>
<dbReference type="Proteomes" id="UP000256304">
    <property type="component" value="Unassembled WGS sequence"/>
</dbReference>
<reference evidence="1 2" key="1">
    <citation type="submission" date="2018-08" db="EMBL/GenBank/DDBJ databases">
        <title>Genomic Encyclopedia of Type Strains, Phase III (KMG-III): the genomes of soil and plant-associated and newly described type strains.</title>
        <authorList>
            <person name="Whitman W."/>
        </authorList>
    </citation>
    <scope>NUCLEOTIDE SEQUENCE [LARGE SCALE GENOMIC DNA]</scope>
    <source>
        <strain evidence="1 2">CGMCC 1.10966</strain>
    </source>
</reference>
<dbReference type="SUPFAM" id="SSF75005">
    <property type="entry name" value="Arabinanase/levansucrase/invertase"/>
    <property type="match status" value="1"/>
</dbReference>
<dbReference type="AlphaFoldDB" id="A0A3D9RQC9"/>
<proteinExistence type="predicted"/>
<dbReference type="PANTHER" id="PTHR37036:SF2">
    <property type="entry name" value="DUF1861 FAMILY PROTEIN"/>
    <property type="match status" value="1"/>
</dbReference>
<dbReference type="EMBL" id="QTTN01000025">
    <property type="protein sequence ID" value="REE78655.1"/>
    <property type="molecule type" value="Genomic_DNA"/>
</dbReference>
<dbReference type="RefSeq" id="WP_116190743.1">
    <property type="nucleotide sequence ID" value="NZ_QTTN01000025.1"/>
</dbReference>
<dbReference type="Pfam" id="PF08950">
    <property type="entry name" value="DUF1861"/>
    <property type="match status" value="1"/>
</dbReference>
<protein>
    <submittedName>
        <fullName evidence="1">Uncharacterized protein DUF1861</fullName>
    </submittedName>
</protein>
<dbReference type="PANTHER" id="PTHR37036">
    <property type="match status" value="1"/>
</dbReference>